<dbReference type="AlphaFoldDB" id="A0AAW2HKW1"/>
<evidence type="ECO:0000313" key="3">
    <source>
        <dbReference type="EMBL" id="KAL0270168.1"/>
    </source>
</evidence>
<accession>A0AAW2HKW1</accession>
<feature type="region of interest" description="Disordered" evidence="1">
    <location>
        <begin position="304"/>
        <end position="342"/>
    </location>
</feature>
<feature type="domain" description="DUF4776" evidence="2">
    <location>
        <begin position="307"/>
        <end position="483"/>
    </location>
</feature>
<dbReference type="GO" id="GO:1990023">
    <property type="term" value="C:mitotic spindle midzone"/>
    <property type="evidence" value="ECO:0007669"/>
    <property type="project" value="TreeGrafter"/>
</dbReference>
<dbReference type="GO" id="GO:0008017">
    <property type="term" value="F:microtubule binding"/>
    <property type="evidence" value="ECO:0007669"/>
    <property type="project" value="InterPro"/>
</dbReference>
<dbReference type="GO" id="GO:0032467">
    <property type="term" value="P:positive regulation of cytokinesis"/>
    <property type="evidence" value="ECO:0007669"/>
    <property type="project" value="TreeGrafter"/>
</dbReference>
<protein>
    <recommendedName>
        <fullName evidence="2">DUF4776 domain-containing protein</fullName>
    </recommendedName>
</protein>
<reference evidence="3" key="1">
    <citation type="journal article" date="2024" name="Gigascience">
        <title>Chromosome-level genome of the poultry shaft louse Menopon gallinae provides insight into the host-switching and adaptive evolution of parasitic lice.</title>
        <authorList>
            <person name="Xu Y."/>
            <person name="Ma L."/>
            <person name="Liu S."/>
            <person name="Liang Y."/>
            <person name="Liu Q."/>
            <person name="He Z."/>
            <person name="Tian L."/>
            <person name="Duan Y."/>
            <person name="Cai W."/>
            <person name="Li H."/>
            <person name="Song F."/>
        </authorList>
    </citation>
    <scope>NUCLEOTIDE SEQUENCE</scope>
    <source>
        <strain evidence="3">Cailab_2023a</strain>
    </source>
</reference>
<dbReference type="InterPro" id="IPR031949">
    <property type="entry name" value="DUF4776"/>
</dbReference>
<feature type="compositionally biased region" description="Basic and acidic residues" evidence="1">
    <location>
        <begin position="331"/>
        <end position="342"/>
    </location>
</feature>
<organism evidence="3">
    <name type="scientific">Menopon gallinae</name>
    <name type="common">poultry shaft louse</name>
    <dbReference type="NCBI Taxonomy" id="328185"/>
    <lineage>
        <taxon>Eukaryota</taxon>
        <taxon>Metazoa</taxon>
        <taxon>Ecdysozoa</taxon>
        <taxon>Arthropoda</taxon>
        <taxon>Hexapoda</taxon>
        <taxon>Insecta</taxon>
        <taxon>Pterygota</taxon>
        <taxon>Neoptera</taxon>
        <taxon>Paraneoptera</taxon>
        <taxon>Psocodea</taxon>
        <taxon>Troctomorpha</taxon>
        <taxon>Phthiraptera</taxon>
        <taxon>Amblycera</taxon>
        <taxon>Menoponidae</taxon>
        <taxon>Menopon</taxon>
    </lineage>
</organism>
<feature type="region of interest" description="Disordered" evidence="1">
    <location>
        <begin position="214"/>
        <end position="239"/>
    </location>
</feature>
<dbReference type="EMBL" id="JARGDH010000004">
    <property type="protein sequence ID" value="KAL0270168.1"/>
    <property type="molecule type" value="Genomic_DNA"/>
</dbReference>
<dbReference type="Pfam" id="PF14924">
    <property type="entry name" value="MAP10_N"/>
    <property type="match status" value="1"/>
</dbReference>
<dbReference type="InterPro" id="IPR039302">
    <property type="entry name" value="MAP10"/>
</dbReference>
<dbReference type="GO" id="GO:0031122">
    <property type="term" value="P:cytoplasmic microtubule organization"/>
    <property type="evidence" value="ECO:0007669"/>
    <property type="project" value="TreeGrafter"/>
</dbReference>
<gene>
    <name evidence="3" type="ORF">PYX00_007659</name>
</gene>
<feature type="region of interest" description="Disordered" evidence="1">
    <location>
        <begin position="432"/>
        <end position="461"/>
    </location>
</feature>
<name>A0AAW2HKW1_9NEOP</name>
<feature type="compositionally biased region" description="Polar residues" evidence="1">
    <location>
        <begin position="559"/>
        <end position="574"/>
    </location>
</feature>
<dbReference type="GO" id="GO:0097431">
    <property type="term" value="C:mitotic spindle pole"/>
    <property type="evidence" value="ECO:0007669"/>
    <property type="project" value="TreeGrafter"/>
</dbReference>
<evidence type="ECO:0000256" key="1">
    <source>
        <dbReference type="SAM" id="MobiDB-lite"/>
    </source>
</evidence>
<dbReference type="PANTHER" id="PTHR21831">
    <property type="entry name" value="MICROTUBULE-ASSOCIATED PROTEIN 10"/>
    <property type="match status" value="1"/>
</dbReference>
<feature type="compositionally biased region" description="Basic and acidic residues" evidence="1">
    <location>
        <begin position="575"/>
        <end position="584"/>
    </location>
</feature>
<dbReference type="GO" id="GO:0005881">
    <property type="term" value="C:cytoplasmic microtubule"/>
    <property type="evidence" value="ECO:0007669"/>
    <property type="project" value="TreeGrafter"/>
</dbReference>
<dbReference type="PANTHER" id="PTHR21831:SF2">
    <property type="entry name" value="MICROTUBULE-ASSOCIATED PROTEIN 10"/>
    <property type="match status" value="1"/>
</dbReference>
<sequence length="584" mass="65625">MANYEQLFLLEVLVDRVRLLTRALAAFAPESEDEPDTPVRIRVKFSDFPCFEITQDLAPPDKERQESDCLTTPIVFSSGKSCMFPMDPEQLLQDLIKYPMTVTVFKKNPDHPLPDIIGQTKVPLGDYMSNIIKRAAEWSLEEPLSELIQDTFPLRNNQDQDVGTINMLIRLTCFGKTIITKFQIADNKKSFLFKNAKTQDYEFKCKKCMPGQPIVRPQARGSQEYEEEATAPGSAAPPNWNPEGMAGDMEPDAPWIEKKVSVAAPERMPSNKDVFSQGPGYQRHEIQGPGFTASMEVRYPENAESTYDSNCNNDGPTESHSVPTVKRPRGMSRDKRGKSVDSKKDLKIGVKLAKPRKKGRTKFHVTPQITYPGVILGHKYCVNQGPPVPARNGWAWKTTVPYGMKKRSKDWEPGNIPPEILEFIELSREKRGLPPPKVNAKTRRRKSSELVPMPDKILDRPPTLHVHRHKASYHVTMYPVVQPGDEYKDIKQPLKFTINRPENDNEFDSDSDLEFEFNVPEPDTAIQMVNHQTQYNIKGLSSSAAAAAASATATACVTTSEGQGQGRQTASSSFAKKEGQITYH</sequence>
<proteinExistence type="predicted"/>
<feature type="compositionally biased region" description="Polar residues" evidence="1">
    <location>
        <begin position="304"/>
        <end position="322"/>
    </location>
</feature>
<feature type="region of interest" description="Disordered" evidence="1">
    <location>
        <begin position="559"/>
        <end position="584"/>
    </location>
</feature>
<dbReference type="GO" id="GO:0005813">
    <property type="term" value="C:centrosome"/>
    <property type="evidence" value="ECO:0007669"/>
    <property type="project" value="TreeGrafter"/>
</dbReference>
<dbReference type="GO" id="GO:0030496">
    <property type="term" value="C:midbody"/>
    <property type="evidence" value="ECO:0007669"/>
    <property type="project" value="TreeGrafter"/>
</dbReference>
<dbReference type="Pfam" id="PF16003">
    <property type="entry name" value="DUF4776"/>
    <property type="match status" value="1"/>
</dbReference>
<evidence type="ECO:0000259" key="2">
    <source>
        <dbReference type="Pfam" id="PF16003"/>
    </source>
</evidence>
<comment type="caution">
    <text evidence="3">The sequence shown here is derived from an EMBL/GenBank/DDBJ whole genome shotgun (WGS) entry which is preliminary data.</text>
</comment>
<dbReference type="GO" id="GO:0051256">
    <property type="term" value="P:mitotic spindle midzone assembly"/>
    <property type="evidence" value="ECO:0007669"/>
    <property type="project" value="TreeGrafter"/>
</dbReference>